<dbReference type="RefSeq" id="XP_001647308.1">
    <property type="nucleotide sequence ID" value="XM_001647258.1"/>
</dbReference>
<dbReference type="KEGG" id="vpo:Kpol_1002p98"/>
<dbReference type="InterPro" id="IPR027124">
    <property type="entry name" value="Swc5/CFDP1/2"/>
</dbReference>
<reference evidence="6 7" key="1">
    <citation type="journal article" date="2007" name="Proc. Natl. Acad. Sci. U.S.A.">
        <title>Independent sorting-out of thousands of duplicated gene pairs in two yeast species descended from a whole-genome duplication.</title>
        <authorList>
            <person name="Scannell D.R."/>
            <person name="Frank A.C."/>
            <person name="Conant G.C."/>
            <person name="Byrne K.P."/>
            <person name="Woolfit M."/>
            <person name="Wolfe K.H."/>
        </authorList>
    </citation>
    <scope>NUCLEOTIDE SEQUENCE [LARGE SCALE GENOMIC DNA]</scope>
    <source>
        <strain evidence="7">ATCC 22028 / DSM 70294 / BCRC 21397 / CBS 2163 / NBRC 10782 / NRRL Y-8283 / UCD 57-17</strain>
    </source>
</reference>
<dbReference type="InterPro" id="IPR011421">
    <property type="entry name" value="BCNT-C"/>
</dbReference>
<keyword evidence="7" id="KW-1185">Reference proteome</keyword>
<dbReference type="Proteomes" id="UP000000267">
    <property type="component" value="Unassembled WGS sequence"/>
</dbReference>
<feature type="domain" description="BCNT-C" evidence="5">
    <location>
        <begin position="221"/>
        <end position="298"/>
    </location>
</feature>
<dbReference type="GO" id="GO:0006338">
    <property type="term" value="P:chromatin remodeling"/>
    <property type="evidence" value="ECO:0007669"/>
    <property type="project" value="EnsemblFungi"/>
</dbReference>
<dbReference type="FunCoup" id="A7TEC8">
    <property type="interactions" value="501"/>
</dbReference>
<evidence type="ECO:0000313" key="6">
    <source>
        <dbReference type="EMBL" id="EDO19450.1"/>
    </source>
</evidence>
<proteinExistence type="inferred from homology"/>
<feature type="compositionally biased region" description="Basic and acidic residues" evidence="4">
    <location>
        <begin position="45"/>
        <end position="64"/>
    </location>
</feature>
<feature type="region of interest" description="Disordered" evidence="4">
    <location>
        <begin position="1"/>
        <end position="69"/>
    </location>
</feature>
<dbReference type="eggNOG" id="KOG4776">
    <property type="taxonomic scope" value="Eukaryota"/>
</dbReference>
<dbReference type="AlphaFoldDB" id="A7TEC8"/>
<evidence type="ECO:0000256" key="4">
    <source>
        <dbReference type="SAM" id="MobiDB-lite"/>
    </source>
</evidence>
<sequence length="305" mass="35274">MVEEHNIPNVEEEHDSSYDEEDDEDFDPTKVEVVGNSDEDEDDLDGYRDGEVPKDVSKSKRDYSAIESDAGGLIKTRRARLLEESLSKTHKYEHLETSNVSESIRSVWDDLKNTSLQRLDMNRRNDTIMGESSKKENAALDEETIWIERSYKFAGQVVNERKKVLKSSAEAKEYLNSLKFQKQPDSVKKAEPKSTDVKNIEQTKTKSKSDEILKLNLRRPLKRPPILEQIIAGSLKPKLTTLEKSKLDWATFVDKEGITDELQSHNKDGYLAKQDFLSRVESVKDEKYKDFRKKQLALRFQEQNQ</sequence>
<dbReference type="PhylomeDB" id="A7TEC8"/>
<comment type="similarity">
    <text evidence="1">Belongs to the SWC5 family.</text>
</comment>
<dbReference type="OrthoDB" id="445677at2759"/>
<dbReference type="PROSITE" id="PS51279">
    <property type="entry name" value="BCNT_C"/>
    <property type="match status" value="1"/>
</dbReference>
<evidence type="ECO:0000256" key="1">
    <source>
        <dbReference type="ARBA" id="ARBA00010465"/>
    </source>
</evidence>
<evidence type="ECO:0000259" key="5">
    <source>
        <dbReference type="PROSITE" id="PS51279"/>
    </source>
</evidence>
<dbReference type="GO" id="GO:0005829">
    <property type="term" value="C:cytosol"/>
    <property type="evidence" value="ECO:0007669"/>
    <property type="project" value="EnsemblFungi"/>
</dbReference>
<comment type="function">
    <text evidence="3">Component of the SWR1 complex which mediates the ATP-dependent exchange of histone H2A for the H2A variant HZT1 leading to transcriptional regulation of selected genes by chromatin remodeling. Involved in chromosome stability.</text>
</comment>
<dbReference type="PANTHER" id="PTHR48407">
    <property type="entry name" value="CRANIOFACIAL DEVELOPMENT PROTEIN 1"/>
    <property type="match status" value="1"/>
</dbReference>
<name>A7TEC8_VANPO</name>
<evidence type="ECO:0000313" key="7">
    <source>
        <dbReference type="Proteomes" id="UP000000267"/>
    </source>
</evidence>
<evidence type="ECO:0000256" key="3">
    <source>
        <dbReference type="ARBA" id="ARBA00025222"/>
    </source>
</evidence>
<dbReference type="HOGENOM" id="CLU_062474_1_0_1"/>
<dbReference type="GO" id="GO:0000812">
    <property type="term" value="C:Swr1 complex"/>
    <property type="evidence" value="ECO:0007669"/>
    <property type="project" value="EnsemblFungi"/>
</dbReference>
<protein>
    <recommendedName>
        <fullName evidence="2">SWR1-complex protein 5</fullName>
    </recommendedName>
</protein>
<dbReference type="GeneID" id="5547802"/>
<dbReference type="Pfam" id="PF07572">
    <property type="entry name" value="BCNT"/>
    <property type="match status" value="1"/>
</dbReference>
<feature type="compositionally biased region" description="Acidic residues" evidence="4">
    <location>
        <begin position="10"/>
        <end position="26"/>
    </location>
</feature>
<dbReference type="InParanoid" id="A7TEC8"/>
<dbReference type="STRING" id="436907.A7TEC8"/>
<dbReference type="EMBL" id="DS480379">
    <property type="protein sequence ID" value="EDO19450.1"/>
    <property type="molecule type" value="Genomic_DNA"/>
</dbReference>
<dbReference type="OMA" id="LDWAAYV"/>
<accession>A7TEC8</accession>
<organism evidence="7">
    <name type="scientific">Vanderwaltozyma polyspora (strain ATCC 22028 / DSM 70294 / BCRC 21397 / CBS 2163 / NBRC 10782 / NRRL Y-8283 / UCD 57-17)</name>
    <name type="common">Kluyveromyces polysporus</name>
    <dbReference type="NCBI Taxonomy" id="436907"/>
    <lineage>
        <taxon>Eukaryota</taxon>
        <taxon>Fungi</taxon>
        <taxon>Dikarya</taxon>
        <taxon>Ascomycota</taxon>
        <taxon>Saccharomycotina</taxon>
        <taxon>Saccharomycetes</taxon>
        <taxon>Saccharomycetales</taxon>
        <taxon>Saccharomycetaceae</taxon>
        <taxon>Vanderwaltozyma</taxon>
    </lineage>
</organism>
<evidence type="ECO:0000256" key="2">
    <source>
        <dbReference type="ARBA" id="ARBA00019138"/>
    </source>
</evidence>
<gene>
    <name evidence="6" type="ORF">Kpol_1002p98</name>
</gene>
<dbReference type="PANTHER" id="PTHR48407:SF1">
    <property type="entry name" value="CRANIOFACIAL DEVELOPMENT PROTEIN 1"/>
    <property type="match status" value="1"/>
</dbReference>